<dbReference type="PRINTS" id="PR00344">
    <property type="entry name" value="BCTRLSENSOR"/>
</dbReference>
<evidence type="ECO:0000256" key="5">
    <source>
        <dbReference type="ARBA" id="ARBA00022679"/>
    </source>
</evidence>
<feature type="domain" description="Histidine kinase" evidence="14">
    <location>
        <begin position="218"/>
        <end position="432"/>
    </location>
</feature>
<dbReference type="SUPFAM" id="SSF55874">
    <property type="entry name" value="ATPase domain of HSP90 chaperone/DNA topoisomerase II/histidine kinase"/>
    <property type="match status" value="1"/>
</dbReference>
<dbReference type="Pfam" id="PF00512">
    <property type="entry name" value="HisKA"/>
    <property type="match status" value="1"/>
</dbReference>
<accession>A0ABU6K5Y6</accession>
<gene>
    <name evidence="15" type="ORF">VVD49_11965</name>
</gene>
<keyword evidence="4" id="KW-0597">Phosphoprotein</keyword>
<dbReference type="GO" id="GO:0005524">
    <property type="term" value="F:ATP binding"/>
    <property type="evidence" value="ECO:0007669"/>
    <property type="project" value="UniProtKB-KW"/>
</dbReference>
<dbReference type="Gene3D" id="3.30.565.10">
    <property type="entry name" value="Histidine kinase-like ATPase, C-terminal domain"/>
    <property type="match status" value="1"/>
</dbReference>
<dbReference type="CDD" id="cd00075">
    <property type="entry name" value="HATPase"/>
    <property type="match status" value="1"/>
</dbReference>
<feature type="transmembrane region" description="Helical" evidence="13">
    <location>
        <begin position="134"/>
        <end position="157"/>
    </location>
</feature>
<keyword evidence="7" id="KW-0547">Nucleotide-binding</keyword>
<evidence type="ECO:0000256" key="12">
    <source>
        <dbReference type="ARBA" id="ARBA00023136"/>
    </source>
</evidence>
<reference evidence="15 16" key="1">
    <citation type="submission" date="2024-01" db="EMBL/GenBank/DDBJ databases">
        <title>Uliginosibacterium soil sp. nov.</title>
        <authorList>
            <person name="Lv Y."/>
        </authorList>
    </citation>
    <scope>NUCLEOTIDE SEQUENCE [LARGE SCALE GENOMIC DNA]</scope>
    <source>
        <strain evidence="15 16">H3</strain>
    </source>
</reference>
<keyword evidence="8" id="KW-0418">Kinase</keyword>
<evidence type="ECO:0000313" key="16">
    <source>
        <dbReference type="Proteomes" id="UP001331561"/>
    </source>
</evidence>
<evidence type="ECO:0000256" key="13">
    <source>
        <dbReference type="SAM" id="Phobius"/>
    </source>
</evidence>
<dbReference type="SMART" id="SM00387">
    <property type="entry name" value="HATPase_c"/>
    <property type="match status" value="1"/>
</dbReference>
<organism evidence="15 16">
    <name type="scientific">Uliginosibacterium silvisoli</name>
    <dbReference type="NCBI Taxonomy" id="3114758"/>
    <lineage>
        <taxon>Bacteria</taxon>
        <taxon>Pseudomonadati</taxon>
        <taxon>Pseudomonadota</taxon>
        <taxon>Betaproteobacteria</taxon>
        <taxon>Rhodocyclales</taxon>
        <taxon>Zoogloeaceae</taxon>
        <taxon>Uliginosibacterium</taxon>
    </lineage>
</organism>
<keyword evidence="12 13" id="KW-0472">Membrane</keyword>
<name>A0ABU6K5Y6_9RHOO</name>
<dbReference type="Gene3D" id="1.10.287.130">
    <property type="match status" value="1"/>
</dbReference>
<keyword evidence="16" id="KW-1185">Reference proteome</keyword>
<dbReference type="EMBL" id="JAYXHS010000002">
    <property type="protein sequence ID" value="MEC5386443.1"/>
    <property type="molecule type" value="Genomic_DNA"/>
</dbReference>
<evidence type="ECO:0000256" key="1">
    <source>
        <dbReference type="ARBA" id="ARBA00000085"/>
    </source>
</evidence>
<evidence type="ECO:0000259" key="14">
    <source>
        <dbReference type="PROSITE" id="PS50109"/>
    </source>
</evidence>
<evidence type="ECO:0000256" key="7">
    <source>
        <dbReference type="ARBA" id="ARBA00022741"/>
    </source>
</evidence>
<dbReference type="InterPro" id="IPR004358">
    <property type="entry name" value="Sig_transdc_His_kin-like_C"/>
</dbReference>
<evidence type="ECO:0000256" key="10">
    <source>
        <dbReference type="ARBA" id="ARBA00022989"/>
    </source>
</evidence>
<evidence type="ECO:0000256" key="11">
    <source>
        <dbReference type="ARBA" id="ARBA00023012"/>
    </source>
</evidence>
<dbReference type="PANTHER" id="PTHR45436">
    <property type="entry name" value="SENSOR HISTIDINE KINASE YKOH"/>
    <property type="match status" value="1"/>
</dbReference>
<keyword evidence="6 13" id="KW-0812">Transmembrane</keyword>
<evidence type="ECO:0000256" key="4">
    <source>
        <dbReference type="ARBA" id="ARBA00022553"/>
    </source>
</evidence>
<dbReference type="Pfam" id="PF02518">
    <property type="entry name" value="HATPase_c"/>
    <property type="match status" value="1"/>
</dbReference>
<sequence>MPSAYSIRRRLIILLGFAITLATLIQAGVAYRVALREVDDISDYHMTQIAFAVRRGMPESALPPREHHALEEEDRSFSLRVTPLASPQGSAFKRGFSTQRVGEREFRIFTLPTQTQLIEVMHNEAVRSNNARQLALRTILPILILGPLLLLTVWWGISRALRPLVKSRNEIAQRGADDLHALETQGVPEELLPFILEINVLFTRISKAFVAQQHFVADAAHELRSPLAALRLQVQGLQRATTTEARSVAAERVMAGIDRATRLIEQMLVLAREEATEPELTPCDLPQIARLAISDVLPLAQARHIDIGANLADEAKDTFSVPGNAEALRILLRNLLDNAVKYAPENGVVNLTLQRESGHIALSVEDNGPGIHGQERTRIFERFHRGGDHEIGGSGLGLAIVQAIARRHHIRLELGDSSQLGGLAITLRFAAA</sequence>
<dbReference type="RefSeq" id="WP_327599409.1">
    <property type="nucleotide sequence ID" value="NZ_JAYXHS010000002.1"/>
</dbReference>
<dbReference type="InterPro" id="IPR036097">
    <property type="entry name" value="HisK_dim/P_sf"/>
</dbReference>
<evidence type="ECO:0000256" key="8">
    <source>
        <dbReference type="ARBA" id="ARBA00022777"/>
    </source>
</evidence>
<dbReference type="EC" id="2.7.13.3" evidence="3"/>
<dbReference type="CDD" id="cd00082">
    <property type="entry name" value="HisKA"/>
    <property type="match status" value="1"/>
</dbReference>
<keyword evidence="10 13" id="KW-1133">Transmembrane helix</keyword>
<evidence type="ECO:0000256" key="2">
    <source>
        <dbReference type="ARBA" id="ARBA00004141"/>
    </source>
</evidence>
<keyword evidence="11" id="KW-0902">Two-component regulatory system</keyword>
<proteinExistence type="predicted"/>
<dbReference type="InterPro" id="IPR005467">
    <property type="entry name" value="His_kinase_dom"/>
</dbReference>
<keyword evidence="5" id="KW-0808">Transferase</keyword>
<protein>
    <recommendedName>
        <fullName evidence="3">histidine kinase</fullName>
        <ecNumber evidence="3">2.7.13.3</ecNumber>
    </recommendedName>
</protein>
<evidence type="ECO:0000256" key="6">
    <source>
        <dbReference type="ARBA" id="ARBA00022692"/>
    </source>
</evidence>
<evidence type="ECO:0000256" key="9">
    <source>
        <dbReference type="ARBA" id="ARBA00022840"/>
    </source>
</evidence>
<evidence type="ECO:0000256" key="3">
    <source>
        <dbReference type="ARBA" id="ARBA00012438"/>
    </source>
</evidence>
<evidence type="ECO:0000313" key="15">
    <source>
        <dbReference type="EMBL" id="MEC5386443.1"/>
    </source>
</evidence>
<dbReference type="InterPro" id="IPR050428">
    <property type="entry name" value="TCS_sensor_his_kinase"/>
</dbReference>
<comment type="catalytic activity">
    <reaction evidence="1">
        <text>ATP + protein L-histidine = ADP + protein N-phospho-L-histidine.</text>
        <dbReference type="EC" id="2.7.13.3"/>
    </reaction>
</comment>
<comment type="caution">
    <text evidence="15">The sequence shown here is derived from an EMBL/GenBank/DDBJ whole genome shotgun (WGS) entry which is preliminary data.</text>
</comment>
<dbReference type="SMART" id="SM00388">
    <property type="entry name" value="HisKA"/>
    <property type="match status" value="1"/>
</dbReference>
<dbReference type="InterPro" id="IPR003594">
    <property type="entry name" value="HATPase_dom"/>
</dbReference>
<dbReference type="PROSITE" id="PS50109">
    <property type="entry name" value="HIS_KIN"/>
    <property type="match status" value="1"/>
</dbReference>
<dbReference type="PANTHER" id="PTHR45436:SF14">
    <property type="entry name" value="SENSOR PROTEIN QSEC"/>
    <property type="match status" value="1"/>
</dbReference>
<dbReference type="InterPro" id="IPR003661">
    <property type="entry name" value="HisK_dim/P_dom"/>
</dbReference>
<dbReference type="Proteomes" id="UP001331561">
    <property type="component" value="Unassembled WGS sequence"/>
</dbReference>
<dbReference type="InterPro" id="IPR036890">
    <property type="entry name" value="HATPase_C_sf"/>
</dbReference>
<comment type="subcellular location">
    <subcellularLocation>
        <location evidence="2">Membrane</location>
        <topology evidence="2">Multi-pass membrane protein</topology>
    </subcellularLocation>
</comment>
<dbReference type="SUPFAM" id="SSF47384">
    <property type="entry name" value="Homodimeric domain of signal transducing histidine kinase"/>
    <property type="match status" value="1"/>
</dbReference>
<keyword evidence="9 15" id="KW-0067">ATP-binding</keyword>